<name>A0A6M0SIR1_CLOBO</name>
<proteinExistence type="predicted"/>
<feature type="region of interest" description="Disordered" evidence="2">
    <location>
        <begin position="23"/>
        <end position="50"/>
    </location>
</feature>
<dbReference type="AlphaFoldDB" id="A0A6M0SIR1"/>
<evidence type="ECO:0000256" key="1">
    <source>
        <dbReference type="SAM" id="Coils"/>
    </source>
</evidence>
<accession>A0A6M0SIR1</accession>
<comment type="caution">
    <text evidence="3">The sequence shown here is derived from an EMBL/GenBank/DDBJ whole genome shotgun (WGS) entry which is preliminary data.</text>
</comment>
<gene>
    <name evidence="3" type="ORF">EXM65_00185</name>
</gene>
<evidence type="ECO:0000313" key="4">
    <source>
        <dbReference type="Proteomes" id="UP000472355"/>
    </source>
</evidence>
<feature type="compositionally biased region" description="Acidic residues" evidence="2">
    <location>
        <begin position="23"/>
        <end position="35"/>
    </location>
</feature>
<sequence length="210" mass="23924">MDFNNFSGIEEFLNYLGYEKITEDDESTESNESSDESNTSNCRCKTDPTAGASTDWCAKLNLDIPGGFQDINPILFITLGEVVGNIISGQLPYNVANIISNLIILVGQIIETCGTQQQYYEIGPGRYFNCAYKNIENPFCDFDVDKKKESSNTSDLIKDENLKRDKDSIQILKNINDIYLKLENFKFEFNKISTKINELEKRIEKMENSK</sequence>
<evidence type="ECO:0000256" key="2">
    <source>
        <dbReference type="SAM" id="MobiDB-lite"/>
    </source>
</evidence>
<dbReference type="Proteomes" id="UP000472355">
    <property type="component" value="Unassembled WGS sequence"/>
</dbReference>
<keyword evidence="1" id="KW-0175">Coiled coil</keyword>
<feature type="coiled-coil region" evidence="1">
    <location>
        <begin position="182"/>
        <end position="209"/>
    </location>
</feature>
<organism evidence="3 4">
    <name type="scientific">Clostridium botulinum</name>
    <dbReference type="NCBI Taxonomy" id="1491"/>
    <lineage>
        <taxon>Bacteria</taxon>
        <taxon>Bacillati</taxon>
        <taxon>Bacillota</taxon>
        <taxon>Clostridia</taxon>
        <taxon>Eubacteriales</taxon>
        <taxon>Clostridiaceae</taxon>
        <taxon>Clostridium</taxon>
    </lineage>
</organism>
<evidence type="ECO:0000313" key="3">
    <source>
        <dbReference type="EMBL" id="NFA41021.1"/>
    </source>
</evidence>
<dbReference type="EMBL" id="SGKU01000001">
    <property type="protein sequence ID" value="NFA41021.1"/>
    <property type="molecule type" value="Genomic_DNA"/>
</dbReference>
<protein>
    <submittedName>
        <fullName evidence="3">Uncharacterized protein</fullName>
    </submittedName>
</protein>
<reference evidence="3 4" key="1">
    <citation type="submission" date="2019-02" db="EMBL/GenBank/DDBJ databases">
        <title>Genome sequencing of Clostridium botulinum clinical isolates.</title>
        <authorList>
            <person name="Brunt J."/>
            <person name="Van Vliet A.H.M."/>
            <person name="Stringer S.C."/>
            <person name="Grant K.A."/>
            <person name="Carter A.C."/>
            <person name="Peck M.W."/>
        </authorList>
    </citation>
    <scope>NUCLEOTIDE SEQUENCE [LARGE SCALE GENOMIC DNA]</scope>
    <source>
        <strain evidence="3 4">H113700579</strain>
    </source>
</reference>